<comment type="subcellular location">
    <subcellularLocation>
        <location evidence="1">Cell membrane</location>
        <topology evidence="1">Multi-pass membrane protein</topology>
    </subcellularLocation>
</comment>
<organism evidence="7 8">
    <name type="scientific">Schistosoma mattheei</name>
    <dbReference type="NCBI Taxonomy" id="31246"/>
    <lineage>
        <taxon>Eukaryota</taxon>
        <taxon>Metazoa</taxon>
        <taxon>Spiralia</taxon>
        <taxon>Lophotrochozoa</taxon>
        <taxon>Platyhelminthes</taxon>
        <taxon>Trematoda</taxon>
        <taxon>Digenea</taxon>
        <taxon>Strigeidida</taxon>
        <taxon>Schistosomatoidea</taxon>
        <taxon>Schistosomatidae</taxon>
        <taxon>Schistosoma</taxon>
    </lineage>
</organism>
<keyword evidence="3" id="KW-0472">Membrane</keyword>
<dbReference type="PANTHER" id="PTHR46480:SF1">
    <property type="entry name" value="VOLTAGE-GATED HYDROGEN CHANNEL 1"/>
    <property type="match status" value="1"/>
</dbReference>
<name>A0A3P8C491_9TREM</name>
<evidence type="ECO:0000256" key="6">
    <source>
        <dbReference type="ARBA" id="ARBA00023303"/>
    </source>
</evidence>
<dbReference type="AlphaFoldDB" id="A0A3P8C491"/>
<reference evidence="7 8" key="1">
    <citation type="submission" date="2018-11" db="EMBL/GenBank/DDBJ databases">
        <authorList>
            <consortium name="Pathogen Informatics"/>
        </authorList>
    </citation>
    <scope>NUCLEOTIDE SEQUENCE [LARGE SCALE GENOMIC DNA]</scope>
    <source>
        <strain>Denwood</strain>
        <strain evidence="8">Zambia</strain>
    </source>
</reference>
<accession>A0A3P8C491</accession>
<evidence type="ECO:0000313" key="8">
    <source>
        <dbReference type="Proteomes" id="UP000269396"/>
    </source>
</evidence>
<proteinExistence type="predicted"/>
<evidence type="ECO:0000256" key="4">
    <source>
        <dbReference type="ARBA" id="ARBA00022882"/>
    </source>
</evidence>
<dbReference type="GO" id="GO:0034702">
    <property type="term" value="C:monoatomic ion channel complex"/>
    <property type="evidence" value="ECO:0007669"/>
    <property type="project" value="UniProtKB-KW"/>
</dbReference>
<dbReference type="InterPro" id="IPR031846">
    <property type="entry name" value="Hvcn1"/>
</dbReference>
<protein>
    <submittedName>
        <fullName evidence="7">Uncharacterized protein</fullName>
    </submittedName>
</protein>
<sequence length="300" mass="34761">MYVRYVSETAAAMVVLLLWRIIRIINGKLISEIFYLYTLMMHKKQQYEFRIAMQKRSRRILGRKMEVIRTEKEMQDKHILALENLLKEMGVSSDTIRKCKPLCTFLYFYKKCTKEQTNNALKSIAALTTGFMGGLVGAPSHVQDVISKYGNSKFSSTQNFTQSTLQQSGSLNVLSKYQRQSVPRLVHIQLPGNKRLHNQQMCNNYEKSTNYSYGDRDHISDEIKPPSIIQATDEDNSDFDKLFKRPRAFSLNPQEHWSSLQEKQFQSLLLQSESTTKLTKGLQTMKYLNDADILCEKAEK</sequence>
<keyword evidence="5" id="KW-0406">Ion transport</keyword>
<gene>
    <name evidence="7" type="ORF">SMTD_LOCUS4873</name>
</gene>
<keyword evidence="8" id="KW-1185">Reference proteome</keyword>
<evidence type="ECO:0000256" key="2">
    <source>
        <dbReference type="ARBA" id="ARBA00022448"/>
    </source>
</evidence>
<dbReference type="GO" id="GO:0030171">
    <property type="term" value="F:voltage-gated proton channel activity"/>
    <property type="evidence" value="ECO:0007669"/>
    <property type="project" value="InterPro"/>
</dbReference>
<evidence type="ECO:0000256" key="1">
    <source>
        <dbReference type="ARBA" id="ARBA00004651"/>
    </source>
</evidence>
<dbReference type="GO" id="GO:0005886">
    <property type="term" value="C:plasma membrane"/>
    <property type="evidence" value="ECO:0007669"/>
    <property type="project" value="UniProtKB-SubCell"/>
</dbReference>
<dbReference type="PANTHER" id="PTHR46480">
    <property type="entry name" value="F20B24.22"/>
    <property type="match status" value="1"/>
</dbReference>
<evidence type="ECO:0000256" key="3">
    <source>
        <dbReference type="ARBA" id="ARBA00022475"/>
    </source>
</evidence>
<keyword evidence="4" id="KW-0851">Voltage-gated channel</keyword>
<keyword evidence="2" id="KW-0813">Transport</keyword>
<dbReference type="EMBL" id="UZAL01026752">
    <property type="protein sequence ID" value="VDP25620.1"/>
    <property type="molecule type" value="Genomic_DNA"/>
</dbReference>
<dbReference type="Proteomes" id="UP000269396">
    <property type="component" value="Unassembled WGS sequence"/>
</dbReference>
<evidence type="ECO:0000313" key="7">
    <source>
        <dbReference type="EMBL" id="VDP25620.1"/>
    </source>
</evidence>
<keyword evidence="3" id="KW-1003">Cell membrane</keyword>
<keyword evidence="6" id="KW-0407">Ion channel</keyword>
<evidence type="ECO:0000256" key="5">
    <source>
        <dbReference type="ARBA" id="ARBA00023065"/>
    </source>
</evidence>